<dbReference type="Pfam" id="PF03641">
    <property type="entry name" value="Lysine_decarbox"/>
    <property type="match status" value="1"/>
</dbReference>
<keyword evidence="2" id="KW-0378">Hydrolase</keyword>
<sequence>METTNSPSTATTPQQVNTGPGSKEATHRTDSQSTSELKKDLPKRDESLLTPEELRIKEAFQDRNWNEIKTSDSWVIFKVLAEFVEGFDKLAQIGPCVSIFGSARTKPENPYYKMTEEIAAKLVRHGYGVITGGGPGIMEAGNKGAFEQGGKSVGLNIKLPFEQHSNIYIDQDKNINFDFFFVRKVMFVKYAQGFVVMPGGMGTLDELFEALTLIQTKKIARFPIVLVGKDYWKGLIDWIVETMLNQEHNINPEDMKLISVVDTPTEAVKVIDDFYDKYLMKPNF</sequence>
<dbReference type="InterPro" id="IPR052341">
    <property type="entry name" value="LOG_family_nucleotidases"/>
</dbReference>
<organism evidence="4 5">
    <name type="scientific">Fibrella forsythiae</name>
    <dbReference type="NCBI Taxonomy" id="2817061"/>
    <lineage>
        <taxon>Bacteria</taxon>
        <taxon>Pseudomonadati</taxon>
        <taxon>Bacteroidota</taxon>
        <taxon>Cytophagia</taxon>
        <taxon>Cytophagales</taxon>
        <taxon>Spirosomataceae</taxon>
        <taxon>Fibrella</taxon>
    </lineage>
</organism>
<feature type="compositionally biased region" description="Basic and acidic residues" evidence="3">
    <location>
        <begin position="24"/>
        <end position="46"/>
    </location>
</feature>
<dbReference type="EMBL" id="JAFMYW010000006">
    <property type="protein sequence ID" value="MBO0950644.1"/>
    <property type="molecule type" value="Genomic_DNA"/>
</dbReference>
<comment type="catalytic activity">
    <reaction evidence="1">
        <text>AMP + H2O = D-ribose 5-phosphate + adenine</text>
        <dbReference type="Rhea" id="RHEA:20129"/>
        <dbReference type="ChEBI" id="CHEBI:15377"/>
        <dbReference type="ChEBI" id="CHEBI:16708"/>
        <dbReference type="ChEBI" id="CHEBI:78346"/>
        <dbReference type="ChEBI" id="CHEBI:456215"/>
        <dbReference type="EC" id="3.2.2.4"/>
    </reaction>
</comment>
<feature type="region of interest" description="Disordered" evidence="3">
    <location>
        <begin position="1"/>
        <end position="46"/>
    </location>
</feature>
<accession>A0ABS3JKW2</accession>
<evidence type="ECO:0000256" key="2">
    <source>
        <dbReference type="RuleBase" id="RU363015"/>
    </source>
</evidence>
<dbReference type="Proteomes" id="UP000664628">
    <property type="component" value="Unassembled WGS sequence"/>
</dbReference>
<dbReference type="InterPro" id="IPR005269">
    <property type="entry name" value="LOG"/>
</dbReference>
<dbReference type="PANTHER" id="PTHR43393:SF3">
    <property type="entry name" value="LYSINE DECARBOXYLASE-LIKE PROTEIN"/>
    <property type="match status" value="1"/>
</dbReference>
<proteinExistence type="inferred from homology"/>
<protein>
    <recommendedName>
        <fullName evidence="2">Cytokinin riboside 5'-monophosphate phosphoribohydrolase</fullName>
        <ecNumber evidence="2">3.2.2.n1</ecNumber>
    </recommendedName>
</protein>
<dbReference type="NCBIfam" id="TIGR00730">
    <property type="entry name" value="Rossman fold protein, TIGR00730 family"/>
    <property type="match status" value="1"/>
</dbReference>
<gene>
    <name evidence="4" type="ORF">J2I46_18765</name>
</gene>
<reference evidence="4 5" key="1">
    <citation type="submission" date="2021-03" db="EMBL/GenBank/DDBJ databases">
        <title>Fibrella sp. HMF5405 genome sequencing and assembly.</title>
        <authorList>
            <person name="Kang H."/>
            <person name="Kim H."/>
            <person name="Bae S."/>
            <person name="Joh K."/>
        </authorList>
    </citation>
    <scope>NUCLEOTIDE SEQUENCE [LARGE SCALE GENOMIC DNA]</scope>
    <source>
        <strain evidence="4 5">HMF5405</strain>
    </source>
</reference>
<comment type="caution">
    <text evidence="4">The sequence shown here is derived from an EMBL/GenBank/DDBJ whole genome shotgun (WGS) entry which is preliminary data.</text>
</comment>
<feature type="compositionally biased region" description="Polar residues" evidence="3">
    <location>
        <begin position="1"/>
        <end position="20"/>
    </location>
</feature>
<evidence type="ECO:0000256" key="3">
    <source>
        <dbReference type="SAM" id="MobiDB-lite"/>
    </source>
</evidence>
<dbReference type="SUPFAM" id="SSF102405">
    <property type="entry name" value="MCP/YpsA-like"/>
    <property type="match status" value="1"/>
</dbReference>
<evidence type="ECO:0000313" key="5">
    <source>
        <dbReference type="Proteomes" id="UP000664628"/>
    </source>
</evidence>
<keyword evidence="5" id="KW-1185">Reference proteome</keyword>
<name>A0ABS3JKW2_9BACT</name>
<comment type="similarity">
    <text evidence="2">Belongs to the LOG family.</text>
</comment>
<dbReference type="EC" id="3.2.2.n1" evidence="2"/>
<keyword evidence="2" id="KW-0203">Cytokinin biosynthesis</keyword>
<dbReference type="PANTHER" id="PTHR43393">
    <property type="entry name" value="CYTOKININ RIBOSIDE 5'-MONOPHOSPHATE PHOSPHORIBOHYDROLASE"/>
    <property type="match status" value="1"/>
</dbReference>
<evidence type="ECO:0000256" key="1">
    <source>
        <dbReference type="ARBA" id="ARBA00000274"/>
    </source>
</evidence>
<dbReference type="RefSeq" id="WP_207330603.1">
    <property type="nucleotide sequence ID" value="NZ_JAFMYW010000006.1"/>
</dbReference>
<dbReference type="InterPro" id="IPR031100">
    <property type="entry name" value="LOG_fam"/>
</dbReference>
<evidence type="ECO:0000313" key="4">
    <source>
        <dbReference type="EMBL" id="MBO0950644.1"/>
    </source>
</evidence>
<dbReference type="Gene3D" id="3.40.50.450">
    <property type="match status" value="1"/>
</dbReference>